<keyword evidence="2" id="KW-1133">Transmembrane helix</keyword>
<feature type="transmembrane region" description="Helical" evidence="2">
    <location>
        <begin position="560"/>
        <end position="579"/>
    </location>
</feature>
<evidence type="ECO:0000256" key="2">
    <source>
        <dbReference type="SAM" id="Phobius"/>
    </source>
</evidence>
<dbReference type="Pfam" id="PF04982">
    <property type="entry name" value="TM_HPP"/>
    <property type="match status" value="1"/>
</dbReference>
<dbReference type="AlphaFoldDB" id="A0A9N8E2E1"/>
<keyword evidence="2" id="KW-0812">Transmembrane</keyword>
<feature type="region of interest" description="Disordered" evidence="1">
    <location>
        <begin position="380"/>
        <end position="403"/>
    </location>
</feature>
<dbReference type="OrthoDB" id="48476at2759"/>
<feature type="domain" description="HPP transmembrane region" evidence="3">
    <location>
        <begin position="432"/>
        <end position="589"/>
    </location>
</feature>
<feature type="transmembrane region" description="Helical" evidence="2">
    <location>
        <begin position="439"/>
        <end position="456"/>
    </location>
</feature>
<organism evidence="4 5">
    <name type="scientific">Seminavis robusta</name>
    <dbReference type="NCBI Taxonomy" id="568900"/>
    <lineage>
        <taxon>Eukaryota</taxon>
        <taxon>Sar</taxon>
        <taxon>Stramenopiles</taxon>
        <taxon>Ochrophyta</taxon>
        <taxon>Bacillariophyta</taxon>
        <taxon>Bacillariophyceae</taxon>
        <taxon>Bacillariophycidae</taxon>
        <taxon>Naviculales</taxon>
        <taxon>Naviculaceae</taxon>
        <taxon>Seminavis</taxon>
    </lineage>
</organism>
<dbReference type="PANTHER" id="PTHR33741:SF5">
    <property type="entry name" value="TRANSMEMBRANE PROTEIN DDB_G0269096-RELATED"/>
    <property type="match status" value="1"/>
</dbReference>
<accession>A0A9N8E2E1</accession>
<feature type="transmembrane region" description="Helical" evidence="2">
    <location>
        <begin position="468"/>
        <end position="485"/>
    </location>
</feature>
<sequence length="603" mass="66910">MPPNIKFPSNLADIGDELINVPRSNSQAPAPPPLTENENEGGEDTFFLHDIEENVDIEALHPATEEKYHQVAQENNADEQSQSHHQHDHEHHHHHAARRVIKHLASQIDDPDELNLDEQRLARAVRDAGEFSFGVVACEVWALEDDKLVRLNSGWWHNTIVYQNNMALEDLATEQPNPITLGVDLPGILWAETVQQGTSAPPLPHNTQAIIKPSGSSGFFAHTFPSVENFMHLHTPSTNSYSNPHALTWRDLVSIQEDPDSAKTDRLGKLIEAGLCAATGVPYHVRDHRGIVIYYARSHKTTHLLSNLANDAYLRASAEMIGHTAAFAEMRRASVESRRRQTLDASDRFKRNLLDFHKNVQEGNASNDVNVADTGKLDVWDREEGKESSSKGTDEISLDDMSPPDETKWSKVLHALRIWSHKWRGGDLQVPPAMTLRQTLWTILGAFCGLLVLSSLNEYYKILSDEDYYLLIGPFGALMTLQYGLTAAPASQPRNAILGQAVSGAISLAFTYIPESILATWLRRAVGPAIAIGAMVKLGVTHPPAGAHAVLYASGKYNFGFYALVVLSSAISVIPATLVNNLSSKRQYPTYWTLIPWNQKTEK</sequence>
<dbReference type="InterPro" id="IPR058581">
    <property type="entry name" value="TM_HPP"/>
</dbReference>
<feature type="region of interest" description="Disordered" evidence="1">
    <location>
        <begin position="72"/>
        <end position="98"/>
    </location>
</feature>
<evidence type="ECO:0000313" key="4">
    <source>
        <dbReference type="EMBL" id="CAB9513257.1"/>
    </source>
</evidence>
<evidence type="ECO:0000259" key="3">
    <source>
        <dbReference type="Pfam" id="PF04982"/>
    </source>
</evidence>
<name>A0A9N8E2E1_9STRA</name>
<feature type="region of interest" description="Disordered" evidence="1">
    <location>
        <begin position="1"/>
        <end position="42"/>
    </location>
</feature>
<keyword evidence="5" id="KW-1185">Reference proteome</keyword>
<evidence type="ECO:0000256" key="1">
    <source>
        <dbReference type="SAM" id="MobiDB-lite"/>
    </source>
</evidence>
<feature type="transmembrane region" description="Helical" evidence="2">
    <location>
        <begin position="497"/>
        <end position="514"/>
    </location>
</feature>
<protein>
    <submittedName>
        <fullName evidence="4">HPP family</fullName>
    </submittedName>
</protein>
<dbReference type="EMBL" id="CAICTM010000580">
    <property type="protein sequence ID" value="CAB9513257.1"/>
    <property type="molecule type" value="Genomic_DNA"/>
</dbReference>
<keyword evidence="2" id="KW-0472">Membrane</keyword>
<dbReference type="InterPro" id="IPR007065">
    <property type="entry name" value="HPP"/>
</dbReference>
<reference evidence="4" key="1">
    <citation type="submission" date="2020-06" db="EMBL/GenBank/DDBJ databases">
        <authorList>
            <consortium name="Plant Systems Biology data submission"/>
        </authorList>
    </citation>
    <scope>NUCLEOTIDE SEQUENCE</scope>
    <source>
        <strain evidence="4">D6</strain>
    </source>
</reference>
<feature type="compositionally biased region" description="Basic and acidic residues" evidence="1">
    <location>
        <begin position="380"/>
        <end position="394"/>
    </location>
</feature>
<feature type="transmembrane region" description="Helical" evidence="2">
    <location>
        <begin position="521"/>
        <end position="540"/>
    </location>
</feature>
<dbReference type="PANTHER" id="PTHR33741">
    <property type="entry name" value="TRANSMEMBRANE PROTEIN DDB_G0269096-RELATED"/>
    <property type="match status" value="1"/>
</dbReference>
<gene>
    <name evidence="4" type="ORF">SEMRO_581_G170280.1</name>
</gene>
<evidence type="ECO:0000313" key="5">
    <source>
        <dbReference type="Proteomes" id="UP001153069"/>
    </source>
</evidence>
<comment type="caution">
    <text evidence="4">The sequence shown here is derived from an EMBL/GenBank/DDBJ whole genome shotgun (WGS) entry which is preliminary data.</text>
</comment>
<proteinExistence type="predicted"/>
<dbReference type="Proteomes" id="UP001153069">
    <property type="component" value="Unassembled WGS sequence"/>
</dbReference>